<protein>
    <recommendedName>
        <fullName evidence="2">DUF5681 domain-containing protein</fullName>
    </recommendedName>
</protein>
<dbReference type="Proteomes" id="UP000708298">
    <property type="component" value="Unassembled WGS sequence"/>
</dbReference>
<sequence length="107" mass="11568">MTQFTVLTERKQGNLRPFRPGQSGNPRGRPKGSRHKLSEAFVAAVLADFNQHGAAVIEQVRSEDPVAYLRLIASLVPKEFDLGGEVSLRIRAADLSDDELAAIVAAG</sequence>
<name>A0A963YW74_9PROT</name>
<dbReference type="AlphaFoldDB" id="A0A963YW74"/>
<feature type="domain" description="DUF5681" evidence="2">
    <location>
        <begin position="17"/>
        <end position="46"/>
    </location>
</feature>
<keyword evidence="4" id="KW-1185">Reference proteome</keyword>
<evidence type="ECO:0000256" key="1">
    <source>
        <dbReference type="SAM" id="MobiDB-lite"/>
    </source>
</evidence>
<dbReference type="RefSeq" id="WP_227323917.1">
    <property type="nucleotide sequence ID" value="NZ_JAESVB010000028.1"/>
</dbReference>
<dbReference type="Pfam" id="PF18932">
    <property type="entry name" value="DUF5681"/>
    <property type="match status" value="1"/>
</dbReference>
<feature type="region of interest" description="Disordered" evidence="1">
    <location>
        <begin position="1"/>
        <end position="35"/>
    </location>
</feature>
<gene>
    <name evidence="3" type="ORF">ASILVAE211_24030</name>
</gene>
<evidence type="ECO:0000313" key="3">
    <source>
        <dbReference type="EMBL" id="MCB8878269.1"/>
    </source>
</evidence>
<reference evidence="3" key="1">
    <citation type="journal article" date="2021" name="Microorganisms">
        <title>Acidisoma silvae sp. nov. and Acidisomacellulosilytica sp. nov., Two Acidophilic Bacteria Isolated from Decaying Wood, Hydrolyzing Cellulose and Producing Poly-3-hydroxybutyrate.</title>
        <authorList>
            <person name="Mieszkin S."/>
            <person name="Pouder E."/>
            <person name="Uroz S."/>
            <person name="Simon-Colin C."/>
            <person name="Alain K."/>
        </authorList>
    </citation>
    <scope>NUCLEOTIDE SEQUENCE</scope>
    <source>
        <strain evidence="3">HW T2.11</strain>
    </source>
</reference>
<dbReference type="InterPro" id="IPR043736">
    <property type="entry name" value="DUF5681"/>
</dbReference>
<comment type="caution">
    <text evidence="3">The sequence shown here is derived from an EMBL/GenBank/DDBJ whole genome shotgun (WGS) entry which is preliminary data.</text>
</comment>
<organism evidence="3 4">
    <name type="scientific">Acidisoma silvae</name>
    <dbReference type="NCBI Taxonomy" id="2802396"/>
    <lineage>
        <taxon>Bacteria</taxon>
        <taxon>Pseudomonadati</taxon>
        <taxon>Pseudomonadota</taxon>
        <taxon>Alphaproteobacteria</taxon>
        <taxon>Acetobacterales</taxon>
        <taxon>Acidocellaceae</taxon>
        <taxon>Acidisoma</taxon>
    </lineage>
</organism>
<accession>A0A963YW74</accession>
<evidence type="ECO:0000259" key="2">
    <source>
        <dbReference type="Pfam" id="PF18932"/>
    </source>
</evidence>
<reference evidence="3" key="2">
    <citation type="submission" date="2021-01" db="EMBL/GenBank/DDBJ databases">
        <authorList>
            <person name="Mieszkin S."/>
            <person name="Pouder E."/>
            <person name="Alain K."/>
        </authorList>
    </citation>
    <scope>NUCLEOTIDE SEQUENCE</scope>
    <source>
        <strain evidence="3">HW T2.11</strain>
    </source>
</reference>
<evidence type="ECO:0000313" key="4">
    <source>
        <dbReference type="Proteomes" id="UP000708298"/>
    </source>
</evidence>
<proteinExistence type="predicted"/>
<dbReference type="EMBL" id="JAESVB010000028">
    <property type="protein sequence ID" value="MCB8878269.1"/>
    <property type="molecule type" value="Genomic_DNA"/>
</dbReference>